<dbReference type="PANTHER" id="PTHR32089">
    <property type="entry name" value="METHYL-ACCEPTING CHEMOTAXIS PROTEIN MCPB"/>
    <property type="match status" value="1"/>
</dbReference>
<evidence type="ECO:0000313" key="9">
    <source>
        <dbReference type="EMBL" id="CDH46872.1"/>
    </source>
</evidence>
<evidence type="ECO:0000256" key="3">
    <source>
        <dbReference type="ARBA" id="ARBA00022989"/>
    </source>
</evidence>
<dbReference type="GO" id="GO:0007165">
    <property type="term" value="P:signal transduction"/>
    <property type="evidence" value="ECO:0007669"/>
    <property type="project" value="UniProtKB-KW"/>
</dbReference>
<dbReference type="InterPro" id="IPR004089">
    <property type="entry name" value="MCPsignal_dom"/>
</dbReference>
<evidence type="ECO:0000256" key="4">
    <source>
        <dbReference type="ARBA" id="ARBA00023136"/>
    </source>
</evidence>
<keyword evidence="3" id="KW-1133">Transmembrane helix</keyword>
<keyword evidence="5 6" id="KW-0807">Transducer</keyword>
<dbReference type="SMART" id="SM00283">
    <property type="entry name" value="MA"/>
    <property type="match status" value="1"/>
</dbReference>
<name>A0A7U7GEI9_9GAMM</name>
<dbReference type="PROSITE" id="PS50111">
    <property type="entry name" value="CHEMOTAXIS_TRANSDUC_2"/>
    <property type="match status" value="1"/>
</dbReference>
<evidence type="ECO:0000256" key="5">
    <source>
        <dbReference type="ARBA" id="ARBA00023224"/>
    </source>
</evidence>
<reference evidence="9 10" key="1">
    <citation type="journal article" date="2014" name="ISME J.">
        <title>Candidatus Competibacter-lineage genomes retrieved from metagenomes reveal functional metabolic diversity.</title>
        <authorList>
            <person name="McIlroy S.J."/>
            <person name="Albertsen M."/>
            <person name="Andresen E.K."/>
            <person name="Saunders A.M."/>
            <person name="Kristiansen R."/>
            <person name="Stokholm-Bjerregaard M."/>
            <person name="Nielsen K.L."/>
            <person name="Nielsen P.H."/>
        </authorList>
    </citation>
    <scope>NUCLEOTIDE SEQUENCE [LARGE SCALE GENOMIC DNA]</scope>
    <source>
        <strain evidence="9 10">Run_B_J11</strain>
    </source>
</reference>
<evidence type="ECO:0000259" key="8">
    <source>
        <dbReference type="PROSITE" id="PS50111"/>
    </source>
</evidence>
<evidence type="ECO:0000313" key="10">
    <source>
        <dbReference type="Proteomes" id="UP000019184"/>
    </source>
</evidence>
<feature type="region of interest" description="Disordered" evidence="7">
    <location>
        <begin position="338"/>
        <end position="365"/>
    </location>
</feature>
<keyword evidence="4" id="KW-0472">Membrane</keyword>
<accession>A0A7U7GEI9</accession>
<dbReference type="Pfam" id="PF00015">
    <property type="entry name" value="MCPsignal"/>
    <property type="match status" value="1"/>
</dbReference>
<evidence type="ECO:0000256" key="7">
    <source>
        <dbReference type="SAM" id="MobiDB-lite"/>
    </source>
</evidence>
<organism evidence="9 10">
    <name type="scientific">Candidatus Contendobacter odensis Run_B_J11</name>
    <dbReference type="NCBI Taxonomy" id="1400861"/>
    <lineage>
        <taxon>Bacteria</taxon>
        <taxon>Pseudomonadati</taxon>
        <taxon>Pseudomonadota</taxon>
        <taxon>Gammaproteobacteria</taxon>
        <taxon>Candidatus Competibacteraceae</taxon>
        <taxon>Candidatus Contendibacter</taxon>
    </lineage>
</organism>
<sequence length="365" mass="40808">MQISNPLKVLAASVGWEQGQAWLNQQWLKFRGRVATVPAPEVVPPTDCAACRVTLEYSYKITQSFDEPLRLVMRETEQSALDIMGRVKDLDHTASQLVNYLTKADQDTLDMHAQIQNSSVSIERIGQFMQQLPEKIEAERQGSAELVEKINQIMELSATAEAIKDISRLTNMVAINAAIQAAHAGEYGRGFTVVADEVRRLSTRSGEAADQIGQTVKSIHQAIHAYLDSRLQRDFAHDLREAAHVAESAHQLQASHEDMNQYYKTLLTVVKEYNSNMANAIVEALGNMQYQDVVRQRLERVLIAQTRYRDVLQAALDDPALPSSPRFKADMEQVLSAYLEEESHHGDQSNAEGGDESSAPMIELF</sequence>
<dbReference type="OrthoDB" id="5573670at2"/>
<gene>
    <name evidence="9" type="ORF">BN874_630018</name>
</gene>
<evidence type="ECO:0000256" key="2">
    <source>
        <dbReference type="ARBA" id="ARBA00022692"/>
    </source>
</evidence>
<dbReference type="AlphaFoldDB" id="A0A7U7GEI9"/>
<proteinExistence type="predicted"/>
<comment type="caution">
    <text evidence="9">The sequence shown here is derived from an EMBL/GenBank/DDBJ whole genome shotgun (WGS) entry which is preliminary data.</text>
</comment>
<dbReference type="Proteomes" id="UP000019184">
    <property type="component" value="Unassembled WGS sequence"/>
</dbReference>
<dbReference type="GO" id="GO:0016020">
    <property type="term" value="C:membrane"/>
    <property type="evidence" value="ECO:0007669"/>
    <property type="project" value="UniProtKB-SubCell"/>
</dbReference>
<evidence type="ECO:0000256" key="6">
    <source>
        <dbReference type="PROSITE-ProRule" id="PRU00284"/>
    </source>
</evidence>
<dbReference type="RefSeq" id="WP_051497998.1">
    <property type="nucleotide sequence ID" value="NZ_CBTK010000280.1"/>
</dbReference>
<comment type="subcellular location">
    <subcellularLocation>
        <location evidence="1">Membrane</location>
        <topology evidence="1">Multi-pass membrane protein</topology>
    </subcellularLocation>
</comment>
<keyword evidence="10" id="KW-1185">Reference proteome</keyword>
<dbReference type="GO" id="GO:0006935">
    <property type="term" value="P:chemotaxis"/>
    <property type="evidence" value="ECO:0007669"/>
    <property type="project" value="UniProtKB-ARBA"/>
</dbReference>
<protein>
    <recommendedName>
        <fullName evidence="8">Methyl-accepting transducer domain-containing protein</fullName>
    </recommendedName>
</protein>
<dbReference type="EMBL" id="CBTK010000280">
    <property type="protein sequence ID" value="CDH46872.1"/>
    <property type="molecule type" value="Genomic_DNA"/>
</dbReference>
<dbReference type="PANTHER" id="PTHR32089:SF119">
    <property type="entry name" value="METHYL-ACCEPTING CHEMOTAXIS PROTEIN CTPL"/>
    <property type="match status" value="1"/>
</dbReference>
<evidence type="ECO:0000256" key="1">
    <source>
        <dbReference type="ARBA" id="ARBA00004141"/>
    </source>
</evidence>
<dbReference type="Gene3D" id="1.10.287.950">
    <property type="entry name" value="Methyl-accepting chemotaxis protein"/>
    <property type="match status" value="1"/>
</dbReference>
<keyword evidence="2" id="KW-0812">Transmembrane</keyword>
<dbReference type="SUPFAM" id="SSF58104">
    <property type="entry name" value="Methyl-accepting chemotaxis protein (MCP) signaling domain"/>
    <property type="match status" value="1"/>
</dbReference>
<feature type="domain" description="Methyl-accepting transducer" evidence="8">
    <location>
        <begin position="155"/>
        <end position="224"/>
    </location>
</feature>